<evidence type="ECO:0000256" key="4">
    <source>
        <dbReference type="ARBA" id="ARBA00023015"/>
    </source>
</evidence>
<evidence type="ECO:0000259" key="12">
    <source>
        <dbReference type="PROSITE" id="PS50071"/>
    </source>
</evidence>
<feature type="compositionally biased region" description="Basic and acidic residues" evidence="11">
    <location>
        <begin position="441"/>
        <end position="453"/>
    </location>
</feature>
<dbReference type="PANTHER" id="PTHR46892">
    <property type="entry name" value="VISUAL SYSTEM HOMEOBOX 2"/>
    <property type="match status" value="1"/>
</dbReference>
<dbReference type="Proteomes" id="UP001291623">
    <property type="component" value="Unassembled WGS sequence"/>
</dbReference>
<proteinExistence type="inferred from homology"/>
<comment type="caution">
    <text evidence="14">The sequence shown here is derived from an EMBL/GenBank/DDBJ whole genome shotgun (WGS) entry which is preliminary data.</text>
</comment>
<dbReference type="GO" id="GO:0005634">
    <property type="term" value="C:nucleus"/>
    <property type="evidence" value="ECO:0007669"/>
    <property type="project" value="UniProtKB-SubCell"/>
</dbReference>
<feature type="compositionally biased region" description="Basic and acidic residues" evidence="11">
    <location>
        <begin position="416"/>
        <end position="426"/>
    </location>
</feature>
<dbReference type="Gene3D" id="6.10.250.1710">
    <property type="match status" value="1"/>
</dbReference>
<dbReference type="AlphaFoldDB" id="A0AAE1QP85"/>
<evidence type="ECO:0000313" key="14">
    <source>
        <dbReference type="EMBL" id="KAK4336769.1"/>
    </source>
</evidence>
<dbReference type="InterPro" id="IPR023339">
    <property type="entry name" value="CVC"/>
</dbReference>
<evidence type="ECO:0000256" key="5">
    <source>
        <dbReference type="ARBA" id="ARBA00023125"/>
    </source>
</evidence>
<evidence type="ECO:0000256" key="11">
    <source>
        <dbReference type="SAM" id="MobiDB-lite"/>
    </source>
</evidence>
<dbReference type="InterPro" id="IPR052294">
    <property type="entry name" value="VSX_homeobox_regulators"/>
</dbReference>
<evidence type="ECO:0000256" key="3">
    <source>
        <dbReference type="ARBA" id="ARBA00022473"/>
    </source>
</evidence>
<dbReference type="InterPro" id="IPR001356">
    <property type="entry name" value="HD"/>
</dbReference>
<dbReference type="GO" id="GO:1990837">
    <property type="term" value="F:sequence-specific double-stranded DNA binding"/>
    <property type="evidence" value="ECO:0007669"/>
    <property type="project" value="TreeGrafter"/>
</dbReference>
<comment type="similarity">
    <text evidence="2">Belongs to the paired homeobox family.</text>
</comment>
<evidence type="ECO:0000313" key="15">
    <source>
        <dbReference type="Proteomes" id="UP001291623"/>
    </source>
</evidence>
<dbReference type="Pfam" id="PF03357">
    <property type="entry name" value="Snf7"/>
    <property type="match status" value="1"/>
</dbReference>
<evidence type="ECO:0000256" key="10">
    <source>
        <dbReference type="RuleBase" id="RU000682"/>
    </source>
</evidence>
<dbReference type="InterPro" id="IPR009057">
    <property type="entry name" value="Homeodomain-like_sf"/>
</dbReference>
<name>A0AAE1QP85_9SOLA</name>
<evidence type="ECO:0000256" key="1">
    <source>
        <dbReference type="ARBA" id="ARBA00004123"/>
    </source>
</evidence>
<dbReference type="CDD" id="cd00086">
    <property type="entry name" value="homeodomain"/>
    <property type="match status" value="1"/>
</dbReference>
<dbReference type="InterPro" id="IPR005024">
    <property type="entry name" value="Snf7_fam"/>
</dbReference>
<keyword evidence="15" id="KW-1185">Reference proteome</keyword>
<feature type="region of interest" description="Disordered" evidence="11">
    <location>
        <begin position="416"/>
        <end position="453"/>
    </location>
</feature>
<dbReference type="EMBL" id="JAVYJV010000092">
    <property type="protein sequence ID" value="KAK4336769.1"/>
    <property type="molecule type" value="Genomic_DNA"/>
</dbReference>
<organism evidence="14 15">
    <name type="scientific">Anisodus tanguticus</name>
    <dbReference type="NCBI Taxonomy" id="243964"/>
    <lineage>
        <taxon>Eukaryota</taxon>
        <taxon>Viridiplantae</taxon>
        <taxon>Streptophyta</taxon>
        <taxon>Embryophyta</taxon>
        <taxon>Tracheophyta</taxon>
        <taxon>Spermatophyta</taxon>
        <taxon>Magnoliopsida</taxon>
        <taxon>eudicotyledons</taxon>
        <taxon>Gunneridae</taxon>
        <taxon>Pentapetalae</taxon>
        <taxon>asterids</taxon>
        <taxon>lamiids</taxon>
        <taxon>Solanales</taxon>
        <taxon>Solanaceae</taxon>
        <taxon>Solanoideae</taxon>
        <taxon>Hyoscyameae</taxon>
        <taxon>Anisodus</taxon>
    </lineage>
</organism>
<keyword evidence="8 9" id="KW-0539">Nucleus</keyword>
<feature type="domain" description="Homeobox" evidence="12">
    <location>
        <begin position="283"/>
        <end position="327"/>
    </location>
</feature>
<dbReference type="Pfam" id="PF00046">
    <property type="entry name" value="Homeodomain"/>
    <property type="match status" value="1"/>
</dbReference>
<dbReference type="PROSITE" id="PS00027">
    <property type="entry name" value="HOMEOBOX_1"/>
    <property type="match status" value="1"/>
</dbReference>
<keyword evidence="5 9" id="KW-0238">DNA-binding</keyword>
<accession>A0AAE1QP85</accession>
<sequence>MKLLKFSEDVLINSDKFLFESTPHQVQLSSPHNLNSSLSTNLLNSTSSSFSPLNRQSSSSPITTFNSSILHPAGNHSNSQMIPSNQLVHQSINTHNLPLTQSVMNSAQHLLRNSYDSLFYVNTAGGVNSNATNCSISNSNNLSSTINFNAINIQLNKLSHHLSQIPTAAAVAAAAAAAVNLQNDNTSDNLSVCSNVSGSLKSEDNSLNGNCGFSAAAAAALKLSNSIKQNSNGFLANNSLNSNGQLRCTPNINTSNSVNELKFSVNSILNASNFGNHLQKDDELEKEFEKSKYPDIGVREKLAIRTGLPEDRIQVWFQNRRAKWRKTNQSWGGDSTIMAEYGLYGAMVRHSLPLPESIIRSAKENGEKCAPWLLGMHKKASETGGNDGNKDNQVLKTIVEKDEMIYEDIDTKNNESIKDFKPKNEPKNLNLDIDEKENENEEGKENTMFKQKDDIDEDVDVENGILIDDEKDSNFNKEEINIEKEDQNEKDVYFEETESIKNDNSETNENNCKKTLKNLLNQEFSQEMKTTKKIYLHENRRLFHRKNFENEESLEEANSNTEVFKAMTIAGKALKNTHNDLDIDKVEELMDEVREQQQIANEISSVISNPTVFGQDIDEDELLKVNLFYKYFYK</sequence>
<dbReference type="Gene3D" id="1.10.10.60">
    <property type="entry name" value="Homeodomain-like"/>
    <property type="match status" value="1"/>
</dbReference>
<keyword evidence="7" id="KW-0804">Transcription</keyword>
<dbReference type="SMART" id="SM00389">
    <property type="entry name" value="HOX"/>
    <property type="match status" value="1"/>
</dbReference>
<evidence type="ECO:0000256" key="6">
    <source>
        <dbReference type="ARBA" id="ARBA00023155"/>
    </source>
</evidence>
<evidence type="ECO:0008006" key="16">
    <source>
        <dbReference type="Google" id="ProtNLM"/>
    </source>
</evidence>
<reference evidence="14" key="1">
    <citation type="submission" date="2023-12" db="EMBL/GenBank/DDBJ databases">
        <title>Genome assembly of Anisodus tanguticus.</title>
        <authorList>
            <person name="Wang Y.-J."/>
        </authorList>
    </citation>
    <scope>NUCLEOTIDE SEQUENCE</scope>
    <source>
        <strain evidence="14">KB-2021</strain>
        <tissue evidence="14">Leaf</tissue>
    </source>
</reference>
<keyword evidence="6 9" id="KW-0371">Homeobox</keyword>
<comment type="subcellular location">
    <subcellularLocation>
        <location evidence="1 9 10">Nucleus</location>
    </subcellularLocation>
</comment>
<feature type="domain" description="CVC" evidence="13">
    <location>
        <begin position="329"/>
        <end position="382"/>
    </location>
</feature>
<gene>
    <name evidence="14" type="ORF">RND71_043856</name>
</gene>
<evidence type="ECO:0000256" key="2">
    <source>
        <dbReference type="ARBA" id="ARBA00005733"/>
    </source>
</evidence>
<protein>
    <recommendedName>
        <fullName evidence="16">Homeobox protein CHX10</fullName>
    </recommendedName>
</protein>
<dbReference type="PANTHER" id="PTHR46892:SF3">
    <property type="entry name" value="VISUAL SYSTEM HOMEOBOX 2"/>
    <property type="match status" value="1"/>
</dbReference>
<dbReference type="GO" id="GO:0007034">
    <property type="term" value="P:vacuolar transport"/>
    <property type="evidence" value="ECO:0007669"/>
    <property type="project" value="InterPro"/>
</dbReference>
<dbReference type="SUPFAM" id="SSF46689">
    <property type="entry name" value="Homeodomain-like"/>
    <property type="match status" value="1"/>
</dbReference>
<keyword evidence="4" id="KW-0805">Transcription regulation</keyword>
<evidence type="ECO:0000256" key="8">
    <source>
        <dbReference type="ARBA" id="ARBA00023242"/>
    </source>
</evidence>
<dbReference type="InterPro" id="IPR017970">
    <property type="entry name" value="Homeobox_CS"/>
</dbReference>
<dbReference type="GO" id="GO:0000981">
    <property type="term" value="F:DNA-binding transcription factor activity, RNA polymerase II-specific"/>
    <property type="evidence" value="ECO:0007669"/>
    <property type="project" value="InterPro"/>
</dbReference>
<dbReference type="PROSITE" id="PS51496">
    <property type="entry name" value="CVC"/>
    <property type="match status" value="1"/>
</dbReference>
<keyword evidence="3" id="KW-0217">Developmental protein</keyword>
<dbReference type="PROSITE" id="PS50071">
    <property type="entry name" value="HOMEOBOX_2"/>
    <property type="match status" value="1"/>
</dbReference>
<evidence type="ECO:0000256" key="7">
    <source>
        <dbReference type="ARBA" id="ARBA00023163"/>
    </source>
</evidence>
<evidence type="ECO:0000259" key="13">
    <source>
        <dbReference type="PROSITE" id="PS51496"/>
    </source>
</evidence>
<evidence type="ECO:0000256" key="9">
    <source>
        <dbReference type="PROSITE-ProRule" id="PRU00108"/>
    </source>
</evidence>
<feature type="DNA-binding region" description="Homeobox" evidence="9">
    <location>
        <begin position="285"/>
        <end position="328"/>
    </location>
</feature>